<reference evidence="2 3" key="1">
    <citation type="submission" date="2019-03" db="EMBL/GenBank/DDBJ databases">
        <authorList>
            <person name="Gaulin E."/>
            <person name="Dumas B."/>
        </authorList>
    </citation>
    <scope>NUCLEOTIDE SEQUENCE [LARGE SCALE GENOMIC DNA]</scope>
    <source>
        <strain evidence="2">CBS 568.67</strain>
    </source>
</reference>
<sequence length="413" mass="46112">MHRHAKFHVWLLMPQQECSLWFLSSLTMMAHMKRLVLSKTGIIVSQPMAAPASPKKPIAAFALASKASRRQMWRRELEAHDGGAPSPDPPGPRNPYDCITHILPSELDPYEEKRLFASRTVRGSRPARAPEGRRPYGVKQDQIENNIPHAIYNTDHGDTKSLSTGVHDSTLSYATAFKSKKNRFASVPAYKMSSFASVVKEPYAHPEEMGPGTYRVRLHTLRIKDIYDETYTFSSNTSRFTTPRVAYKDNGEHGNSPVKSSLGKPQIGTVAVSQTPRFTSETAFPENYASSKQQRVFPPPDIVYDKPILRNTIQDAVDKSHVKYGVMTSNADRLVSTASMVHNVPGAPKLHGATTDKLGPGAYKNQTQFVRADPQDKGYASILPTEHTKDRFGMKPIKNATFVEARFRRFCPG</sequence>
<evidence type="ECO:0000313" key="1">
    <source>
        <dbReference type="EMBL" id="KAF0696756.1"/>
    </source>
</evidence>
<reference evidence="1" key="2">
    <citation type="submission" date="2019-06" db="EMBL/GenBank/DDBJ databases">
        <title>Genomics analysis of Aphanomyces spp. identifies a new class of oomycete effector associated with host adaptation.</title>
        <authorList>
            <person name="Gaulin E."/>
        </authorList>
    </citation>
    <scope>NUCLEOTIDE SEQUENCE</scope>
    <source>
        <strain evidence="1">CBS 578.67</strain>
    </source>
</reference>
<proteinExistence type="predicted"/>
<dbReference type="EMBL" id="VJMH01005372">
    <property type="protein sequence ID" value="KAF0696756.1"/>
    <property type="molecule type" value="Genomic_DNA"/>
</dbReference>
<gene>
    <name evidence="2" type="primary">Aste57867_12515</name>
    <name evidence="1" type="ORF">As57867_012469</name>
    <name evidence="2" type="ORF">ASTE57867_12515</name>
</gene>
<dbReference type="Proteomes" id="UP000332933">
    <property type="component" value="Unassembled WGS sequence"/>
</dbReference>
<organism evidence="2 3">
    <name type="scientific">Aphanomyces stellatus</name>
    <dbReference type="NCBI Taxonomy" id="120398"/>
    <lineage>
        <taxon>Eukaryota</taxon>
        <taxon>Sar</taxon>
        <taxon>Stramenopiles</taxon>
        <taxon>Oomycota</taxon>
        <taxon>Saprolegniomycetes</taxon>
        <taxon>Saprolegniales</taxon>
        <taxon>Verrucalvaceae</taxon>
        <taxon>Aphanomyces</taxon>
    </lineage>
</organism>
<name>A0A485KVS1_9STRA</name>
<evidence type="ECO:0000313" key="3">
    <source>
        <dbReference type="Proteomes" id="UP000332933"/>
    </source>
</evidence>
<protein>
    <submittedName>
        <fullName evidence="2">Aste57867_12515 protein</fullName>
    </submittedName>
</protein>
<evidence type="ECO:0000313" key="2">
    <source>
        <dbReference type="EMBL" id="VFT89366.1"/>
    </source>
</evidence>
<dbReference type="OrthoDB" id="64449at2759"/>
<accession>A0A485KVS1</accession>
<keyword evidence="3" id="KW-1185">Reference proteome</keyword>
<dbReference type="EMBL" id="CAADRA010005393">
    <property type="protein sequence ID" value="VFT89366.1"/>
    <property type="molecule type" value="Genomic_DNA"/>
</dbReference>
<dbReference type="AlphaFoldDB" id="A0A485KVS1"/>